<proteinExistence type="predicted"/>
<evidence type="ECO:0000313" key="3">
    <source>
        <dbReference type="Proteomes" id="UP000677803"/>
    </source>
</evidence>
<dbReference type="Proteomes" id="UP000677803">
    <property type="component" value="Unassembled WGS sequence"/>
</dbReference>
<gene>
    <name evidence="2" type="ORF">MMEN_LOCUS4823</name>
</gene>
<organism evidence="2 3">
    <name type="scientific">Menidia menidia</name>
    <name type="common">Atlantic silverside</name>
    <dbReference type="NCBI Taxonomy" id="238744"/>
    <lineage>
        <taxon>Eukaryota</taxon>
        <taxon>Metazoa</taxon>
        <taxon>Chordata</taxon>
        <taxon>Craniata</taxon>
        <taxon>Vertebrata</taxon>
        <taxon>Euteleostomi</taxon>
        <taxon>Actinopterygii</taxon>
        <taxon>Neopterygii</taxon>
        <taxon>Teleostei</taxon>
        <taxon>Neoteleostei</taxon>
        <taxon>Acanthomorphata</taxon>
        <taxon>Ovalentaria</taxon>
        <taxon>Atherinomorphae</taxon>
        <taxon>Atheriniformes</taxon>
        <taxon>Atherinopsidae</taxon>
        <taxon>Menidiinae</taxon>
        <taxon>Menidia</taxon>
    </lineage>
</organism>
<comment type="caution">
    <text evidence="2">The sequence shown here is derived from an EMBL/GenBank/DDBJ whole genome shotgun (WGS) entry which is preliminary data.</text>
</comment>
<feature type="region of interest" description="Disordered" evidence="1">
    <location>
        <begin position="1"/>
        <end position="123"/>
    </location>
</feature>
<protein>
    <submittedName>
        <fullName evidence="2">(Atlantic silverside) hypothetical protein</fullName>
    </submittedName>
</protein>
<evidence type="ECO:0000313" key="2">
    <source>
        <dbReference type="EMBL" id="CAG5870702.1"/>
    </source>
</evidence>
<keyword evidence="3" id="KW-1185">Reference proteome</keyword>
<accession>A0A8S4AH32</accession>
<dbReference type="EMBL" id="CAJRST010004446">
    <property type="protein sequence ID" value="CAG5870702.1"/>
    <property type="molecule type" value="Genomic_DNA"/>
</dbReference>
<sequence length="123" mass="13011">MQLQLLIQMLSTSGGPAEHQRSTSREAPPPAPLPRRQRLSLPLHSPAPARGLPPHTAGHQLGGGQSGTPTGRIAAVESLNARSPSYEMRHPDPVSTRRLSAPGPFPALIVSPGNRMRGSVSPR</sequence>
<name>A0A8S4AH32_9TELE</name>
<feature type="compositionally biased region" description="Polar residues" evidence="1">
    <location>
        <begin position="1"/>
        <end position="14"/>
    </location>
</feature>
<evidence type="ECO:0000256" key="1">
    <source>
        <dbReference type="SAM" id="MobiDB-lite"/>
    </source>
</evidence>
<reference evidence="2" key="1">
    <citation type="submission" date="2021-05" db="EMBL/GenBank/DDBJ databases">
        <authorList>
            <person name="Tigano A."/>
        </authorList>
    </citation>
    <scope>NUCLEOTIDE SEQUENCE</scope>
</reference>
<dbReference type="AlphaFoldDB" id="A0A8S4AH32"/>